<comment type="caution">
    <text evidence="2">The sequence shown here is derived from an EMBL/GenBank/DDBJ whole genome shotgun (WGS) entry which is preliminary data.</text>
</comment>
<evidence type="ECO:0000313" key="3">
    <source>
        <dbReference type="Proteomes" id="UP000243525"/>
    </source>
</evidence>
<organism evidence="2 3">
    <name type="scientific">Mangrovibacterium marinum</name>
    <dbReference type="NCBI Taxonomy" id="1639118"/>
    <lineage>
        <taxon>Bacteria</taxon>
        <taxon>Pseudomonadati</taxon>
        <taxon>Bacteroidota</taxon>
        <taxon>Bacteroidia</taxon>
        <taxon>Marinilabiliales</taxon>
        <taxon>Prolixibacteraceae</taxon>
        <taxon>Mangrovibacterium</taxon>
    </lineage>
</organism>
<evidence type="ECO:0000259" key="1">
    <source>
        <dbReference type="Pfam" id="PF24718"/>
    </source>
</evidence>
<dbReference type="Pfam" id="PF24718">
    <property type="entry name" value="HTH_73"/>
    <property type="match status" value="1"/>
</dbReference>
<name>A0A2T5C3H6_9BACT</name>
<proteinExistence type="predicted"/>
<dbReference type="EMBL" id="QAAD01000005">
    <property type="protein sequence ID" value="PTN09304.1"/>
    <property type="molecule type" value="Genomic_DNA"/>
</dbReference>
<protein>
    <recommendedName>
        <fullName evidence="1">HTH-like domain-containing protein</fullName>
    </recommendedName>
</protein>
<sequence length="75" mass="8239">MTAKQFGEILADMYHNAPGKEQVTMIHLFEIKYASQIDAAGFTAAEIIEASGINKSYATELSKGKKLAKYVKTII</sequence>
<keyword evidence="3" id="KW-1185">Reference proteome</keyword>
<dbReference type="RefSeq" id="WP_170111309.1">
    <property type="nucleotide sequence ID" value="NZ_QAAD01000005.1"/>
</dbReference>
<dbReference type="Proteomes" id="UP000243525">
    <property type="component" value="Unassembled WGS sequence"/>
</dbReference>
<gene>
    <name evidence="2" type="ORF">C8N47_105145</name>
</gene>
<reference evidence="2 3" key="1">
    <citation type="submission" date="2018-04" db="EMBL/GenBank/DDBJ databases">
        <title>Genomic Encyclopedia of Archaeal and Bacterial Type Strains, Phase II (KMG-II): from individual species to whole genera.</title>
        <authorList>
            <person name="Goeker M."/>
        </authorList>
    </citation>
    <scope>NUCLEOTIDE SEQUENCE [LARGE SCALE GENOMIC DNA]</scope>
    <source>
        <strain evidence="2 3">DSM 28823</strain>
    </source>
</reference>
<accession>A0A2T5C3H6</accession>
<feature type="domain" description="HTH-like" evidence="1">
    <location>
        <begin position="2"/>
        <end position="73"/>
    </location>
</feature>
<dbReference type="AlphaFoldDB" id="A0A2T5C3H6"/>
<dbReference type="InterPro" id="IPR056975">
    <property type="entry name" value="HTH_73"/>
</dbReference>
<evidence type="ECO:0000313" key="2">
    <source>
        <dbReference type="EMBL" id="PTN09304.1"/>
    </source>
</evidence>